<name>A0A8T2C8B4_ARASU</name>
<dbReference type="OrthoDB" id="1110337at2759"/>
<feature type="signal peptide" evidence="3">
    <location>
        <begin position="1"/>
        <end position="30"/>
    </location>
</feature>
<feature type="transmembrane region" description="Helical" evidence="2">
    <location>
        <begin position="116"/>
        <end position="134"/>
    </location>
</feature>
<dbReference type="Proteomes" id="UP000694251">
    <property type="component" value="Chromosome 6"/>
</dbReference>
<feature type="chain" id="PRO_5035846301" evidence="3">
    <location>
        <begin position="31"/>
        <end position="135"/>
    </location>
</feature>
<keyword evidence="2" id="KW-0812">Transmembrane</keyword>
<proteinExistence type="predicted"/>
<organism evidence="4 5">
    <name type="scientific">Arabidopsis suecica</name>
    <name type="common">Swedish thale-cress</name>
    <name type="synonym">Cardaminopsis suecica</name>
    <dbReference type="NCBI Taxonomy" id="45249"/>
    <lineage>
        <taxon>Eukaryota</taxon>
        <taxon>Viridiplantae</taxon>
        <taxon>Streptophyta</taxon>
        <taxon>Embryophyta</taxon>
        <taxon>Tracheophyta</taxon>
        <taxon>Spermatophyta</taxon>
        <taxon>Magnoliopsida</taxon>
        <taxon>eudicotyledons</taxon>
        <taxon>Gunneridae</taxon>
        <taxon>Pentapetalae</taxon>
        <taxon>rosids</taxon>
        <taxon>malvids</taxon>
        <taxon>Brassicales</taxon>
        <taxon>Brassicaceae</taxon>
        <taxon>Camelineae</taxon>
        <taxon>Arabidopsis</taxon>
    </lineage>
</organism>
<evidence type="ECO:0000313" key="5">
    <source>
        <dbReference type="Proteomes" id="UP000694251"/>
    </source>
</evidence>
<dbReference type="EMBL" id="JAEFBJ010000006">
    <property type="protein sequence ID" value="KAG7595565.1"/>
    <property type="molecule type" value="Genomic_DNA"/>
</dbReference>
<keyword evidence="5" id="KW-1185">Reference proteome</keyword>
<evidence type="ECO:0000313" key="4">
    <source>
        <dbReference type="EMBL" id="KAG7595565.1"/>
    </source>
</evidence>
<gene>
    <name evidence="4" type="ORF">ISN44_As06g001530</name>
</gene>
<keyword evidence="2" id="KW-1133">Transmembrane helix</keyword>
<accession>A0A8T2C8B4</accession>
<keyword evidence="2" id="KW-0472">Membrane</keyword>
<comment type="caution">
    <text evidence="4">The sequence shown here is derived from an EMBL/GenBank/DDBJ whole genome shotgun (WGS) entry which is preliminary data.</text>
</comment>
<feature type="compositionally biased region" description="Pro residues" evidence="1">
    <location>
        <begin position="46"/>
        <end position="68"/>
    </location>
</feature>
<evidence type="ECO:0000256" key="2">
    <source>
        <dbReference type="SAM" id="Phobius"/>
    </source>
</evidence>
<evidence type="ECO:0000256" key="3">
    <source>
        <dbReference type="SAM" id="SignalP"/>
    </source>
</evidence>
<evidence type="ECO:0000256" key="1">
    <source>
        <dbReference type="SAM" id="MobiDB-lite"/>
    </source>
</evidence>
<dbReference type="PANTHER" id="PTHR35094">
    <property type="entry name" value="LEUCINE-RICH REPEAT EXTENSIN-LIKE PROTEIN 2"/>
    <property type="match status" value="1"/>
</dbReference>
<keyword evidence="3" id="KW-0732">Signal</keyword>
<feature type="region of interest" description="Disordered" evidence="1">
    <location>
        <begin position="40"/>
        <end position="80"/>
    </location>
</feature>
<dbReference type="AlphaFoldDB" id="A0A8T2C8B4"/>
<reference evidence="4 5" key="1">
    <citation type="submission" date="2020-12" db="EMBL/GenBank/DDBJ databases">
        <title>Concerted genomic and epigenomic changes stabilize Arabidopsis allopolyploids.</title>
        <authorList>
            <person name="Chen Z."/>
        </authorList>
    </citation>
    <scope>NUCLEOTIDE SEQUENCE [LARGE SCALE GENOMIC DNA]</scope>
    <source>
        <strain evidence="4">As9502</strain>
        <tissue evidence="4">Leaf</tissue>
    </source>
</reference>
<dbReference type="PANTHER" id="PTHR35094:SF8">
    <property type="entry name" value="GENOME ASSEMBLY, CHROMOSOME: A07"/>
    <property type="match status" value="1"/>
</dbReference>
<sequence length="135" mass="14167">MSAKTRRSKDLAATILMAIVILASPIIINAEDSSAEVDVNCTPCLENPPPPPPPSCTPAPPPPSPPPPKKSHCPPSLLPPPPPPPPFTYIYAYPPPPPGDLYPIDDYFGAAAAGKSLSVVKLVVFGVIVFMILLL</sequence>
<protein>
    <submittedName>
        <fullName evidence="4">Uncharacterized protein</fullName>
    </submittedName>
</protein>